<feature type="compositionally biased region" description="Basic and acidic residues" evidence="1">
    <location>
        <begin position="67"/>
        <end position="83"/>
    </location>
</feature>
<evidence type="ECO:0000313" key="3">
    <source>
        <dbReference type="Proteomes" id="UP000037923"/>
    </source>
</evidence>
<feature type="region of interest" description="Disordered" evidence="1">
    <location>
        <begin position="457"/>
        <end position="487"/>
    </location>
</feature>
<feature type="compositionally biased region" description="Basic and acidic residues" evidence="1">
    <location>
        <begin position="457"/>
        <end position="468"/>
    </location>
</feature>
<evidence type="ECO:0000313" key="2">
    <source>
        <dbReference type="EMBL" id="KPA77878.1"/>
    </source>
</evidence>
<feature type="compositionally biased region" description="Basic and acidic residues" evidence="1">
    <location>
        <begin position="99"/>
        <end position="113"/>
    </location>
</feature>
<accession>A0A0N0VEC0</accession>
<dbReference type="RefSeq" id="XP_015656317.1">
    <property type="nucleotide sequence ID" value="XM_015805024.1"/>
</dbReference>
<organism evidence="2 3">
    <name type="scientific">Leptomonas pyrrhocoris</name>
    <name type="common">Firebug parasite</name>
    <dbReference type="NCBI Taxonomy" id="157538"/>
    <lineage>
        <taxon>Eukaryota</taxon>
        <taxon>Discoba</taxon>
        <taxon>Euglenozoa</taxon>
        <taxon>Kinetoplastea</taxon>
        <taxon>Metakinetoplastina</taxon>
        <taxon>Trypanosomatida</taxon>
        <taxon>Trypanosomatidae</taxon>
        <taxon>Leishmaniinae</taxon>
        <taxon>Leptomonas</taxon>
    </lineage>
</organism>
<evidence type="ECO:0000256" key="1">
    <source>
        <dbReference type="SAM" id="MobiDB-lite"/>
    </source>
</evidence>
<dbReference type="Proteomes" id="UP000037923">
    <property type="component" value="Unassembled WGS sequence"/>
</dbReference>
<comment type="caution">
    <text evidence="2">The sequence shown here is derived from an EMBL/GenBank/DDBJ whole genome shotgun (WGS) entry which is preliminary data.</text>
</comment>
<reference evidence="2 3" key="1">
    <citation type="submission" date="2015-07" db="EMBL/GenBank/DDBJ databases">
        <title>High-quality genome of monoxenous trypanosomatid Leptomonas pyrrhocoris.</title>
        <authorList>
            <person name="Flegontov P."/>
            <person name="Butenko A."/>
            <person name="Firsov S."/>
            <person name="Vlcek C."/>
            <person name="Logacheva M.D."/>
            <person name="Field M."/>
            <person name="Filatov D."/>
            <person name="Flegontova O."/>
            <person name="Gerasimov E."/>
            <person name="Jackson A.P."/>
            <person name="Kelly S."/>
            <person name="Opperdoes F."/>
            <person name="O'Reilly A."/>
            <person name="Votypka J."/>
            <person name="Yurchenko V."/>
            <person name="Lukes J."/>
        </authorList>
    </citation>
    <scope>NUCLEOTIDE SEQUENCE [LARGE SCALE GENOMIC DNA]</scope>
    <source>
        <strain evidence="2">H10</strain>
    </source>
</reference>
<name>A0A0N0VEC0_LEPPY</name>
<proteinExistence type="predicted"/>
<feature type="region of interest" description="Disordered" evidence="1">
    <location>
        <begin position="364"/>
        <end position="417"/>
    </location>
</feature>
<evidence type="ECO:0008006" key="4">
    <source>
        <dbReference type="Google" id="ProtNLM"/>
    </source>
</evidence>
<dbReference type="VEuPathDB" id="TriTrypDB:LpyrH10_15_0820"/>
<dbReference type="EMBL" id="LGTL01000015">
    <property type="protein sequence ID" value="KPA77878.1"/>
    <property type="molecule type" value="Genomic_DNA"/>
</dbReference>
<sequence>MSQRIPLLCEVIRRTAPDVVALQDSTPELAAALTAEIETGEQHQLHHDKAGDESEKGRLKVYGAELARELQQPHHGDGTRIGEGESTTPISSAAAESSVGKDEGSTSEDEKTEASPARTTASSSSVLSSAPCNYRLIGRARNGHCGEVQLFLKTTSRWEGEPLPGMGAGLTMELRSRPTADTHDETAAATPSEAKETNTPASASVPSPSPPPHRCVLTTLDLSYRGKSLGTHLQGLLSDAAVSEEGSPFTLQTQQPSSATASPLQRRGGRVVGQLDTHRAVVFDWVHHHIRPDVLVGNVFMGARERVPGCEDAWVWAGSPMGQERTTNTYARHRVDHLTNYFYFKPSPGVASKTAMERAMRVVMEEEQEEQDELRIGSPVAEAQGEEEGREDGATEATLSAEAKDQPGGEYVAPPSSSSSAAAAAQVVVPSDAAVGTPIPFDAYVGDADGAWYARSTKDANPQHENRSTKGPVDASPSSPSSLALSDLTTGMPEVAGRFQRCFFRSWVRRGPSSRSGHLSARPLLRQYRRCRVVVLRPMTEVELASEERAWHARYITTQYSRAGRKAAKRQQQPVTQDVTDGAAAGEDDTARSANAPLRVTHVPSRVRCSLSDQYPLLTLLS</sequence>
<feature type="compositionally biased region" description="Polar residues" evidence="1">
    <location>
        <begin position="85"/>
        <end position="95"/>
    </location>
</feature>
<feature type="compositionally biased region" description="Low complexity" evidence="1">
    <location>
        <begin position="474"/>
        <end position="487"/>
    </location>
</feature>
<dbReference type="OMA" id="HRCVLTT"/>
<feature type="region of interest" description="Disordered" evidence="1">
    <location>
        <begin position="178"/>
        <end position="213"/>
    </location>
</feature>
<dbReference type="GeneID" id="26906958"/>
<dbReference type="OrthoDB" id="9975959at2759"/>
<feature type="region of interest" description="Disordered" evidence="1">
    <location>
        <begin position="564"/>
        <end position="597"/>
    </location>
</feature>
<dbReference type="AlphaFoldDB" id="A0A0N0VEC0"/>
<feature type="compositionally biased region" description="Low complexity" evidence="1">
    <location>
        <begin position="114"/>
        <end position="128"/>
    </location>
</feature>
<keyword evidence="3" id="KW-1185">Reference proteome</keyword>
<feature type="region of interest" description="Disordered" evidence="1">
    <location>
        <begin position="67"/>
        <end position="128"/>
    </location>
</feature>
<protein>
    <recommendedName>
        <fullName evidence="4">Endonuclease/exonuclease/phosphatase domain-containing protein</fullName>
    </recommendedName>
</protein>
<gene>
    <name evidence="2" type="ORF">ABB37_06672</name>
</gene>